<organism evidence="1 2">
    <name type="scientific">Colletotrichum kahawae</name>
    <name type="common">Coffee berry disease fungus</name>
    <dbReference type="NCBI Taxonomy" id="34407"/>
    <lineage>
        <taxon>Eukaryota</taxon>
        <taxon>Fungi</taxon>
        <taxon>Dikarya</taxon>
        <taxon>Ascomycota</taxon>
        <taxon>Pezizomycotina</taxon>
        <taxon>Sordariomycetes</taxon>
        <taxon>Hypocreomycetidae</taxon>
        <taxon>Glomerellales</taxon>
        <taxon>Glomerellaceae</taxon>
        <taxon>Colletotrichum</taxon>
        <taxon>Colletotrichum gloeosporioides species complex</taxon>
    </lineage>
</organism>
<reference evidence="1" key="1">
    <citation type="submission" date="2023-02" db="EMBL/GenBank/DDBJ databases">
        <title>Colletotrichum kahawae CIFC_Que2 genome sequencing and assembly.</title>
        <authorList>
            <person name="Baroncelli R."/>
        </authorList>
    </citation>
    <scope>NUCLEOTIDE SEQUENCE</scope>
    <source>
        <strain evidence="1">CIFC_Que2</strain>
    </source>
</reference>
<dbReference type="AlphaFoldDB" id="A0AAD9YRA0"/>
<protein>
    <submittedName>
        <fullName evidence="1">Uncharacterized protein</fullName>
    </submittedName>
</protein>
<evidence type="ECO:0000313" key="1">
    <source>
        <dbReference type="EMBL" id="KAK2773396.1"/>
    </source>
</evidence>
<dbReference type="EMBL" id="VYYT01000057">
    <property type="protein sequence ID" value="KAK2773396.1"/>
    <property type="molecule type" value="Genomic_DNA"/>
</dbReference>
<name>A0AAD9YRA0_COLKA</name>
<comment type="caution">
    <text evidence="1">The sequence shown here is derived from an EMBL/GenBank/DDBJ whole genome shotgun (WGS) entry which is preliminary data.</text>
</comment>
<accession>A0AAD9YRA0</accession>
<gene>
    <name evidence="1" type="ORF">CKAH01_03856</name>
</gene>
<keyword evidence="2" id="KW-1185">Reference proteome</keyword>
<sequence length="41" mass="4737">MLTYFDRFAHVWIASYILLNKHIEKALLSGARNCLQTGHGF</sequence>
<evidence type="ECO:0000313" key="2">
    <source>
        <dbReference type="Proteomes" id="UP001281614"/>
    </source>
</evidence>
<dbReference type="Proteomes" id="UP001281614">
    <property type="component" value="Unassembled WGS sequence"/>
</dbReference>
<proteinExistence type="predicted"/>